<feature type="compositionally biased region" description="Polar residues" evidence="8">
    <location>
        <begin position="290"/>
        <end position="299"/>
    </location>
</feature>
<evidence type="ECO:0000313" key="11">
    <source>
        <dbReference type="Proteomes" id="UP000293433"/>
    </source>
</evidence>
<dbReference type="Pfam" id="PF00069">
    <property type="entry name" value="Pkinase"/>
    <property type="match status" value="1"/>
</dbReference>
<dbReference type="PANTHER" id="PTHR43289">
    <property type="entry name" value="MITOGEN-ACTIVATED PROTEIN KINASE KINASE KINASE 20-RELATED"/>
    <property type="match status" value="1"/>
</dbReference>
<evidence type="ECO:0000256" key="5">
    <source>
        <dbReference type="ARBA" id="ARBA00022777"/>
    </source>
</evidence>
<dbReference type="PROSITE" id="PS50011">
    <property type="entry name" value="PROTEIN_KINASE_DOM"/>
    <property type="match status" value="1"/>
</dbReference>
<dbReference type="GO" id="GO:0004674">
    <property type="term" value="F:protein serine/threonine kinase activity"/>
    <property type="evidence" value="ECO:0007669"/>
    <property type="project" value="UniProtKB-KW"/>
</dbReference>
<evidence type="ECO:0000313" key="10">
    <source>
        <dbReference type="EMBL" id="RZS53338.1"/>
    </source>
</evidence>
<dbReference type="CDD" id="cd14014">
    <property type="entry name" value="STKc_PknB_like"/>
    <property type="match status" value="1"/>
</dbReference>
<evidence type="ECO:0000256" key="7">
    <source>
        <dbReference type="PROSITE-ProRule" id="PRU10141"/>
    </source>
</evidence>
<evidence type="ECO:0000256" key="4">
    <source>
        <dbReference type="ARBA" id="ARBA00022741"/>
    </source>
</evidence>
<dbReference type="SMART" id="SM00220">
    <property type="entry name" value="S_TKc"/>
    <property type="match status" value="1"/>
</dbReference>
<feature type="domain" description="Protein kinase" evidence="9">
    <location>
        <begin position="8"/>
        <end position="270"/>
    </location>
</feature>
<dbReference type="InterPro" id="IPR017441">
    <property type="entry name" value="Protein_kinase_ATP_BS"/>
</dbReference>
<gene>
    <name evidence="10" type="ORF">EV685_2966</name>
</gene>
<evidence type="ECO:0000256" key="6">
    <source>
        <dbReference type="ARBA" id="ARBA00022840"/>
    </source>
</evidence>
<dbReference type="EC" id="2.7.11.1" evidence="1"/>
<name>A0A4Q7LIK9_9BURK</name>
<feature type="compositionally biased region" description="Acidic residues" evidence="8">
    <location>
        <begin position="307"/>
        <end position="316"/>
    </location>
</feature>
<dbReference type="AlphaFoldDB" id="A0A4Q7LIK9"/>
<reference evidence="10 11" key="1">
    <citation type="submission" date="2019-02" db="EMBL/GenBank/DDBJ databases">
        <title>Genomic Encyclopedia of Type Strains, Phase IV (KMG-IV): sequencing the most valuable type-strain genomes for metagenomic binning, comparative biology and taxonomic classification.</title>
        <authorList>
            <person name="Goeker M."/>
        </authorList>
    </citation>
    <scope>NUCLEOTIDE SEQUENCE [LARGE SCALE GENOMIC DNA]</scope>
    <source>
        <strain evidence="10 11">DSM 10617</strain>
    </source>
</reference>
<dbReference type="InterPro" id="IPR011009">
    <property type="entry name" value="Kinase-like_dom_sf"/>
</dbReference>
<keyword evidence="6 7" id="KW-0067">ATP-binding</keyword>
<proteinExistence type="predicted"/>
<evidence type="ECO:0000256" key="8">
    <source>
        <dbReference type="SAM" id="MobiDB-lite"/>
    </source>
</evidence>
<protein>
    <recommendedName>
        <fullName evidence="1">non-specific serine/threonine protein kinase</fullName>
        <ecNumber evidence="1">2.7.11.1</ecNumber>
    </recommendedName>
</protein>
<dbReference type="Proteomes" id="UP000293433">
    <property type="component" value="Unassembled WGS sequence"/>
</dbReference>
<dbReference type="SUPFAM" id="SSF56112">
    <property type="entry name" value="Protein kinase-like (PK-like)"/>
    <property type="match status" value="1"/>
</dbReference>
<dbReference type="PROSITE" id="PS00108">
    <property type="entry name" value="PROTEIN_KINASE_ST"/>
    <property type="match status" value="1"/>
</dbReference>
<keyword evidence="2" id="KW-0723">Serine/threonine-protein kinase</keyword>
<dbReference type="OrthoDB" id="9791419at2"/>
<evidence type="ECO:0000256" key="2">
    <source>
        <dbReference type="ARBA" id="ARBA00022527"/>
    </source>
</evidence>
<dbReference type="Gene3D" id="3.30.200.20">
    <property type="entry name" value="Phosphorylase Kinase, domain 1"/>
    <property type="match status" value="1"/>
</dbReference>
<feature type="region of interest" description="Disordered" evidence="8">
    <location>
        <begin position="280"/>
        <end position="316"/>
    </location>
</feature>
<dbReference type="InterPro" id="IPR000719">
    <property type="entry name" value="Prot_kinase_dom"/>
</dbReference>
<organism evidence="10 11">
    <name type="scientific">Sphaerotilus mobilis</name>
    <dbReference type="NCBI Taxonomy" id="47994"/>
    <lineage>
        <taxon>Bacteria</taxon>
        <taxon>Pseudomonadati</taxon>
        <taxon>Pseudomonadota</taxon>
        <taxon>Betaproteobacteria</taxon>
        <taxon>Burkholderiales</taxon>
        <taxon>Sphaerotilaceae</taxon>
        <taxon>Sphaerotilus</taxon>
    </lineage>
</organism>
<dbReference type="PANTHER" id="PTHR43289:SF6">
    <property type="entry name" value="SERINE_THREONINE-PROTEIN KINASE NEKL-3"/>
    <property type="match status" value="1"/>
</dbReference>
<keyword evidence="5 10" id="KW-0418">Kinase</keyword>
<dbReference type="EMBL" id="SGWV01000010">
    <property type="protein sequence ID" value="RZS53338.1"/>
    <property type="molecule type" value="Genomic_DNA"/>
</dbReference>
<dbReference type="GO" id="GO:0005524">
    <property type="term" value="F:ATP binding"/>
    <property type="evidence" value="ECO:0007669"/>
    <property type="project" value="UniProtKB-UniRule"/>
</dbReference>
<accession>A0A4Q7LIK9</accession>
<dbReference type="Gene3D" id="1.10.510.10">
    <property type="entry name" value="Transferase(Phosphotransferase) domain 1"/>
    <property type="match status" value="1"/>
</dbReference>
<dbReference type="PROSITE" id="PS00107">
    <property type="entry name" value="PROTEIN_KINASE_ATP"/>
    <property type="match status" value="1"/>
</dbReference>
<keyword evidence="3" id="KW-0808">Transferase</keyword>
<evidence type="ECO:0000259" key="9">
    <source>
        <dbReference type="PROSITE" id="PS50011"/>
    </source>
</evidence>
<dbReference type="RefSeq" id="WP_130482782.1">
    <property type="nucleotide sequence ID" value="NZ_SGWV01000010.1"/>
</dbReference>
<dbReference type="InterPro" id="IPR008271">
    <property type="entry name" value="Ser/Thr_kinase_AS"/>
</dbReference>
<keyword evidence="11" id="KW-1185">Reference proteome</keyword>
<comment type="caution">
    <text evidence="10">The sequence shown here is derived from an EMBL/GenBank/DDBJ whole genome shotgun (WGS) entry which is preliminary data.</text>
</comment>
<feature type="binding site" evidence="7">
    <location>
        <position position="37"/>
    </location>
    <ligand>
        <name>ATP</name>
        <dbReference type="ChEBI" id="CHEBI:30616"/>
    </ligand>
</feature>
<evidence type="ECO:0000256" key="3">
    <source>
        <dbReference type="ARBA" id="ARBA00022679"/>
    </source>
</evidence>
<keyword evidence="4 7" id="KW-0547">Nucleotide-binding</keyword>
<dbReference type="FunFam" id="1.10.510.10:FF:000021">
    <property type="entry name" value="Serine/threonine protein kinase"/>
    <property type="match status" value="1"/>
</dbReference>
<evidence type="ECO:0000256" key="1">
    <source>
        <dbReference type="ARBA" id="ARBA00012513"/>
    </source>
</evidence>
<sequence>MQERIGPYELEQELGRGTMGRVHRAHDSRDGRPVAIKTLSLGSEFQGYALDEARTRFQREAQAARRLRHPDIVDVLDCGDNGTLAYLVMELLTGRDLTTHTRPAALLPVSQVLAIGARVADALAHAHDHGVVHRDIKPANVMIDPAKDQVKVTDFGVARLLDASRTRTGLVLGSPSYMSPEQLAGRAVDGRCDLYSLGVVLFQLLTARLPFSGASMSELMAAVAQQAAPDARELRPGLPDALADVVSILLEKRPELRYADGHSLAGDLRLVASRMRPRAGSDAAAEATLSPVSGGQQRLQADRGEGASDDADALPG</sequence>